<dbReference type="SUPFAM" id="SSF64356">
    <property type="entry name" value="SNARE-like"/>
    <property type="match status" value="1"/>
</dbReference>
<dbReference type="InterPro" id="IPR011012">
    <property type="entry name" value="Longin-like_dom_sf"/>
</dbReference>
<keyword evidence="2" id="KW-1185">Reference proteome</keyword>
<protein>
    <submittedName>
        <fullName evidence="1">9037_t:CDS:1</fullName>
    </submittedName>
</protein>
<dbReference type="Proteomes" id="UP000789342">
    <property type="component" value="Unassembled WGS sequence"/>
</dbReference>
<dbReference type="Gene3D" id="3.30.450.70">
    <property type="match status" value="1"/>
</dbReference>
<name>A0A9N8W7Q7_9GLOM</name>
<dbReference type="InterPro" id="IPR006722">
    <property type="entry name" value="Sedlin"/>
</dbReference>
<sequence length="211" mass="24237">MHFQCSTGSITVDCTMRVKVRSNKGDQEKHRGYFRWKLFEGKKEPSDGPPGYRKGVVSLKGGIVCERRLSNKSKERRTDLKRGPRTISKGGLLQIQLESFSLYNLPPVSRKSIKLWGIRNDQFSFRFSFQQMSYYFAIVGTKDNPIYELEFGTSGTRAGSIEANSKKDEHRHLNQFIVHSALDLVEEFQWNTNAMYVCGCHFFSGPEVSFE</sequence>
<dbReference type="EMBL" id="CAJVPV010000815">
    <property type="protein sequence ID" value="CAG8475066.1"/>
    <property type="molecule type" value="Genomic_DNA"/>
</dbReference>
<dbReference type="GO" id="GO:0006888">
    <property type="term" value="P:endoplasmic reticulum to Golgi vesicle-mediated transport"/>
    <property type="evidence" value="ECO:0007669"/>
    <property type="project" value="InterPro"/>
</dbReference>
<dbReference type="Pfam" id="PF04628">
    <property type="entry name" value="Sedlin_N"/>
    <property type="match status" value="1"/>
</dbReference>
<accession>A0A9N8W7Q7</accession>
<dbReference type="AlphaFoldDB" id="A0A9N8W7Q7"/>
<proteinExistence type="predicted"/>
<dbReference type="PANTHER" id="PTHR12403">
    <property type="entry name" value="TRAFFICKING PROTEIN PARTICLE COMPLEX SUBUNIT 2"/>
    <property type="match status" value="1"/>
</dbReference>
<evidence type="ECO:0000313" key="2">
    <source>
        <dbReference type="Proteomes" id="UP000789342"/>
    </source>
</evidence>
<dbReference type="OrthoDB" id="10252102at2759"/>
<organism evidence="1 2">
    <name type="scientific">Acaulospora morrowiae</name>
    <dbReference type="NCBI Taxonomy" id="94023"/>
    <lineage>
        <taxon>Eukaryota</taxon>
        <taxon>Fungi</taxon>
        <taxon>Fungi incertae sedis</taxon>
        <taxon>Mucoromycota</taxon>
        <taxon>Glomeromycotina</taxon>
        <taxon>Glomeromycetes</taxon>
        <taxon>Diversisporales</taxon>
        <taxon>Acaulosporaceae</taxon>
        <taxon>Acaulospora</taxon>
    </lineage>
</organism>
<dbReference type="GO" id="GO:0005737">
    <property type="term" value="C:cytoplasm"/>
    <property type="evidence" value="ECO:0007669"/>
    <property type="project" value="GOC"/>
</dbReference>
<evidence type="ECO:0000313" key="1">
    <source>
        <dbReference type="EMBL" id="CAG8475066.1"/>
    </source>
</evidence>
<reference evidence="1" key="1">
    <citation type="submission" date="2021-06" db="EMBL/GenBank/DDBJ databases">
        <authorList>
            <person name="Kallberg Y."/>
            <person name="Tangrot J."/>
            <person name="Rosling A."/>
        </authorList>
    </citation>
    <scope>NUCLEOTIDE SEQUENCE</scope>
    <source>
        <strain evidence="1">CL551</strain>
    </source>
</reference>
<comment type="caution">
    <text evidence="1">The sequence shown here is derived from an EMBL/GenBank/DDBJ whole genome shotgun (WGS) entry which is preliminary data.</text>
</comment>
<gene>
    <name evidence="1" type="ORF">AMORRO_LOCUS2037</name>
</gene>